<dbReference type="PANTHER" id="PTHR10492">
    <property type="match status" value="1"/>
</dbReference>
<keyword evidence="1" id="KW-0547">Nucleotide-binding</keyword>
<dbReference type="GO" id="GO:0006281">
    <property type="term" value="P:DNA repair"/>
    <property type="evidence" value="ECO:0007669"/>
    <property type="project" value="UniProtKB-KW"/>
</dbReference>
<dbReference type="SUPFAM" id="SSF52540">
    <property type="entry name" value="P-loop containing nucleoside triphosphate hydrolases"/>
    <property type="match status" value="2"/>
</dbReference>
<dbReference type="InterPro" id="IPR027417">
    <property type="entry name" value="P-loop_NTPase"/>
</dbReference>
<name>A0AAV3Q199_LITER</name>
<dbReference type="GO" id="GO:0016787">
    <property type="term" value="F:hydrolase activity"/>
    <property type="evidence" value="ECO:0007669"/>
    <property type="project" value="UniProtKB-KW"/>
</dbReference>
<evidence type="ECO:0000256" key="1">
    <source>
        <dbReference type="RuleBase" id="RU363044"/>
    </source>
</evidence>
<dbReference type="GO" id="GO:0005524">
    <property type="term" value="F:ATP binding"/>
    <property type="evidence" value="ECO:0007669"/>
    <property type="project" value="UniProtKB-KW"/>
</dbReference>
<keyword evidence="1" id="KW-0233">DNA recombination</keyword>
<dbReference type="Pfam" id="PF05970">
    <property type="entry name" value="PIF1"/>
    <property type="match status" value="1"/>
</dbReference>
<dbReference type="Gene3D" id="3.40.50.300">
    <property type="entry name" value="P-loop containing nucleotide triphosphate hydrolases"/>
    <property type="match status" value="1"/>
</dbReference>
<keyword evidence="1" id="KW-0067">ATP-binding</keyword>
<dbReference type="GO" id="GO:0006310">
    <property type="term" value="P:DNA recombination"/>
    <property type="evidence" value="ECO:0007669"/>
    <property type="project" value="UniProtKB-KW"/>
</dbReference>
<keyword evidence="4" id="KW-1185">Reference proteome</keyword>
<dbReference type="InterPro" id="IPR010285">
    <property type="entry name" value="DNA_helicase_pif1-like_DEAD"/>
</dbReference>
<feature type="domain" description="DNA helicase Pif1-like DEAD-box helicase" evidence="2">
    <location>
        <begin position="110"/>
        <end position="314"/>
    </location>
</feature>
<comment type="cofactor">
    <cofactor evidence="1">
        <name>Mg(2+)</name>
        <dbReference type="ChEBI" id="CHEBI:18420"/>
    </cofactor>
</comment>
<keyword evidence="1" id="KW-0347">Helicase</keyword>
<evidence type="ECO:0000313" key="4">
    <source>
        <dbReference type="Proteomes" id="UP001454036"/>
    </source>
</evidence>
<dbReference type="GO" id="GO:0000723">
    <property type="term" value="P:telomere maintenance"/>
    <property type="evidence" value="ECO:0007669"/>
    <property type="project" value="InterPro"/>
</dbReference>
<evidence type="ECO:0000259" key="2">
    <source>
        <dbReference type="Pfam" id="PF05970"/>
    </source>
</evidence>
<dbReference type="EMBL" id="BAABME010019475">
    <property type="protein sequence ID" value="GAA0157298.1"/>
    <property type="molecule type" value="Genomic_DNA"/>
</dbReference>
<accession>A0AAV3Q199</accession>
<proteinExistence type="inferred from homology"/>
<dbReference type="EC" id="5.6.2.3" evidence="1"/>
<gene>
    <name evidence="3" type="ORF">LIER_38429</name>
</gene>
<keyword evidence="1" id="KW-0234">DNA repair</keyword>
<evidence type="ECO:0000313" key="3">
    <source>
        <dbReference type="EMBL" id="GAA0157298.1"/>
    </source>
</evidence>
<keyword evidence="1" id="KW-0378">Hydrolase</keyword>
<dbReference type="GO" id="GO:0043139">
    <property type="term" value="F:5'-3' DNA helicase activity"/>
    <property type="evidence" value="ECO:0007669"/>
    <property type="project" value="UniProtKB-EC"/>
</dbReference>
<keyword evidence="1" id="KW-0227">DNA damage</keyword>
<protein>
    <recommendedName>
        <fullName evidence="1">ATP-dependent DNA helicase</fullName>
        <ecNumber evidence="1">5.6.2.3</ecNumber>
    </recommendedName>
</protein>
<comment type="caution">
    <text evidence="3">The sequence shown here is derived from an EMBL/GenBank/DDBJ whole genome shotgun (WGS) entry which is preliminary data.</text>
</comment>
<reference evidence="3 4" key="1">
    <citation type="submission" date="2024-01" db="EMBL/GenBank/DDBJ databases">
        <title>The complete chloroplast genome sequence of Lithospermum erythrorhizon: insights into the phylogenetic relationship among Boraginaceae species and the maternal lineages of purple gromwells.</title>
        <authorList>
            <person name="Okada T."/>
            <person name="Watanabe K."/>
        </authorList>
    </citation>
    <scope>NUCLEOTIDE SEQUENCE [LARGE SCALE GENOMIC DNA]</scope>
</reference>
<organism evidence="3 4">
    <name type="scientific">Lithospermum erythrorhizon</name>
    <name type="common">Purple gromwell</name>
    <name type="synonym">Lithospermum officinale var. erythrorhizon</name>
    <dbReference type="NCBI Taxonomy" id="34254"/>
    <lineage>
        <taxon>Eukaryota</taxon>
        <taxon>Viridiplantae</taxon>
        <taxon>Streptophyta</taxon>
        <taxon>Embryophyta</taxon>
        <taxon>Tracheophyta</taxon>
        <taxon>Spermatophyta</taxon>
        <taxon>Magnoliopsida</taxon>
        <taxon>eudicotyledons</taxon>
        <taxon>Gunneridae</taxon>
        <taxon>Pentapetalae</taxon>
        <taxon>asterids</taxon>
        <taxon>lamiids</taxon>
        <taxon>Boraginales</taxon>
        <taxon>Boraginaceae</taxon>
        <taxon>Boraginoideae</taxon>
        <taxon>Lithospermeae</taxon>
        <taxon>Lithospermum</taxon>
    </lineage>
</organism>
<comment type="similarity">
    <text evidence="1">Belongs to the helicase family.</text>
</comment>
<dbReference type="AlphaFoldDB" id="A0AAV3Q199"/>
<dbReference type="Proteomes" id="UP001454036">
    <property type="component" value="Unassembled WGS sequence"/>
</dbReference>
<dbReference type="PANTHER" id="PTHR10492:SF100">
    <property type="entry name" value="ATP-DEPENDENT DNA HELICASE"/>
    <property type="match status" value="1"/>
</dbReference>
<sequence length="481" mass="54512">MPMELHRLFATLLHYCRPSNPQQLFKNYYDYIAEDFKRLQNQLMLSEKSVLHKVLQGINDTLEPLGRDINEYPLVPFTYIATESERYTRKVMAARNIPVPEEDLHAINYLNSQQKEAFDVIFNAAMSGVGGVFFIDGPGGTRKSFLYRVLLAHTRSKGFIGIVVASSGITSSRFLGGRTAHSRFKIPVDADSKFQSQMSSQSSEAELIRNSKLMIWDEAPMADKAAIHVVNKLLQDVCQSELPFGGKLVVFGDDFRQVLPVIRGGGRTEQVNASIVSSALWKHFTKLKLTDNMRAKNYPAFIDFLMRIGNGEEPVNARNEIKIPAPMLIPYTSMEQSIEALISSVYPDLSLFERNPFEIILYPKNDFVDDINSKLIERISGEKMVYISNDRAKNAVDQGDYVDYLNSLEPRGLPQHKSVLKLNCPVILLRNITFEKYKPRRRASRQFPLCLCFAMTINKSQGTKYTANVVYNDVLVKASLP</sequence>
<comment type="catalytic activity">
    <reaction evidence="1">
        <text>ATP + H2O = ADP + phosphate + H(+)</text>
        <dbReference type="Rhea" id="RHEA:13065"/>
        <dbReference type="ChEBI" id="CHEBI:15377"/>
        <dbReference type="ChEBI" id="CHEBI:15378"/>
        <dbReference type="ChEBI" id="CHEBI:30616"/>
        <dbReference type="ChEBI" id="CHEBI:43474"/>
        <dbReference type="ChEBI" id="CHEBI:456216"/>
        <dbReference type="EC" id="5.6.2.3"/>
    </reaction>
</comment>